<feature type="transmembrane region" description="Helical" evidence="1">
    <location>
        <begin position="341"/>
        <end position="365"/>
    </location>
</feature>
<feature type="transmembrane region" description="Helical" evidence="1">
    <location>
        <begin position="168"/>
        <end position="190"/>
    </location>
</feature>
<organism evidence="2 3">
    <name type="scientific">Piptocephalis cylindrospora</name>
    <dbReference type="NCBI Taxonomy" id="1907219"/>
    <lineage>
        <taxon>Eukaryota</taxon>
        <taxon>Fungi</taxon>
        <taxon>Fungi incertae sedis</taxon>
        <taxon>Zoopagomycota</taxon>
        <taxon>Zoopagomycotina</taxon>
        <taxon>Zoopagomycetes</taxon>
        <taxon>Zoopagales</taxon>
        <taxon>Piptocephalidaceae</taxon>
        <taxon>Piptocephalis</taxon>
    </lineage>
</organism>
<feature type="transmembrane region" description="Helical" evidence="1">
    <location>
        <begin position="317"/>
        <end position="335"/>
    </location>
</feature>
<feature type="transmembrane region" description="Helical" evidence="1">
    <location>
        <begin position="279"/>
        <end position="305"/>
    </location>
</feature>
<feature type="transmembrane region" description="Helical" evidence="1">
    <location>
        <begin position="202"/>
        <end position="223"/>
    </location>
</feature>
<keyword evidence="1" id="KW-0812">Transmembrane</keyword>
<feature type="transmembrane region" description="Helical" evidence="1">
    <location>
        <begin position="235"/>
        <end position="259"/>
    </location>
</feature>
<gene>
    <name evidence="2" type="ORF">BJ684DRAFT_11494</name>
</gene>
<dbReference type="OrthoDB" id="294541at2759"/>
<keyword evidence="1" id="KW-1133">Transmembrane helix</keyword>
<feature type="transmembrane region" description="Helical" evidence="1">
    <location>
        <begin position="18"/>
        <end position="40"/>
    </location>
</feature>
<dbReference type="PANTHER" id="PTHR16189">
    <property type="entry name" value="TRANSMEMBRANE PROTEIN 104-RELATED"/>
    <property type="match status" value="1"/>
</dbReference>
<protein>
    <recommendedName>
        <fullName evidence="4">Amino acid transporter transmembrane domain-containing protein</fullName>
    </recommendedName>
</protein>
<keyword evidence="1" id="KW-0472">Membrane</keyword>
<feature type="transmembrane region" description="Helical" evidence="1">
    <location>
        <begin position="76"/>
        <end position="93"/>
    </location>
</feature>
<sequence>MTGPGLVTIPLLFQQAGWLTPTLALMAGSILSACASLFTIEVMTMIPGNSHFQAKIEFSCLLETFLGPRTRRLAHLWLYLSIQSMNLASIVISAQSMDRILLSLFSATCSIDFSYGWVCIYPEPSEIKVEASPFGDRYLLASAGYLLSAACVLPLSLLNLVDNIKSQVISLVALILIVLVWIILFLMHGVHPQYMPVLGADHSQVLGTIIFNYVYMTTIPSWVNAKKPSVSVRKSIFLSTGIATMVYTAIGCFGALSYTMPAQSNVLTVIGNGQHGATIARLTAFIFPIATIITSIPVYTIVVRYNLIRGGICGPRMANVLAALVPWILAIPFQTGPWFNYIVNWSSLLFAAIINFSLPFALYLIGRSR</sequence>
<keyword evidence="3" id="KW-1185">Reference proteome</keyword>
<accession>A0A4P9Y0U1</accession>
<reference evidence="3" key="1">
    <citation type="journal article" date="2018" name="Nat. Microbiol.">
        <title>Leveraging single-cell genomics to expand the fungal tree of life.</title>
        <authorList>
            <person name="Ahrendt S.R."/>
            <person name="Quandt C.A."/>
            <person name="Ciobanu D."/>
            <person name="Clum A."/>
            <person name="Salamov A."/>
            <person name="Andreopoulos B."/>
            <person name="Cheng J.F."/>
            <person name="Woyke T."/>
            <person name="Pelin A."/>
            <person name="Henrissat B."/>
            <person name="Reynolds N.K."/>
            <person name="Benny G.L."/>
            <person name="Smith M.E."/>
            <person name="James T.Y."/>
            <person name="Grigoriev I.V."/>
        </authorList>
    </citation>
    <scope>NUCLEOTIDE SEQUENCE [LARGE SCALE GENOMIC DNA]</scope>
</reference>
<dbReference type="PANTHER" id="PTHR16189:SF3">
    <property type="entry name" value="AMINO ACID TRANSPORTER TRANSMEMBRANE DOMAIN-CONTAINING PROTEIN"/>
    <property type="match status" value="1"/>
</dbReference>
<feature type="transmembrane region" description="Helical" evidence="1">
    <location>
        <begin position="138"/>
        <end position="161"/>
    </location>
</feature>
<evidence type="ECO:0000313" key="2">
    <source>
        <dbReference type="EMBL" id="RKP12426.1"/>
    </source>
</evidence>
<evidence type="ECO:0008006" key="4">
    <source>
        <dbReference type="Google" id="ProtNLM"/>
    </source>
</evidence>
<evidence type="ECO:0000256" key="1">
    <source>
        <dbReference type="SAM" id="Phobius"/>
    </source>
</evidence>
<proteinExistence type="predicted"/>
<evidence type="ECO:0000313" key="3">
    <source>
        <dbReference type="Proteomes" id="UP000267251"/>
    </source>
</evidence>
<feature type="non-terminal residue" evidence="2">
    <location>
        <position position="369"/>
    </location>
</feature>
<dbReference type="EMBL" id="KZ988336">
    <property type="protein sequence ID" value="RKP12426.1"/>
    <property type="molecule type" value="Genomic_DNA"/>
</dbReference>
<dbReference type="Proteomes" id="UP000267251">
    <property type="component" value="Unassembled WGS sequence"/>
</dbReference>
<dbReference type="AlphaFoldDB" id="A0A4P9Y0U1"/>
<name>A0A4P9Y0U1_9FUNG</name>